<proteinExistence type="inferred from homology"/>
<dbReference type="Gene3D" id="3.40.50.300">
    <property type="entry name" value="P-loop containing nucleotide triphosphate hydrolases"/>
    <property type="match status" value="1"/>
</dbReference>
<keyword evidence="1" id="KW-0808">Transferase</keyword>
<dbReference type="PANTHER" id="PTHR10704">
    <property type="entry name" value="CARBOHYDRATE SULFOTRANSFERASE"/>
    <property type="match status" value="1"/>
</dbReference>
<dbReference type="EC" id="2.8.2.-" evidence="1"/>
<dbReference type="GO" id="GO:0006044">
    <property type="term" value="P:N-acetylglucosamine metabolic process"/>
    <property type="evidence" value="ECO:0007669"/>
    <property type="project" value="TreeGrafter"/>
</dbReference>
<dbReference type="SUPFAM" id="SSF52540">
    <property type="entry name" value="P-loop containing nucleoside triphosphate hydrolases"/>
    <property type="match status" value="1"/>
</dbReference>
<dbReference type="InterPro" id="IPR051135">
    <property type="entry name" value="Gal/GlcNAc/GalNAc_ST"/>
</dbReference>
<dbReference type="InterPro" id="IPR027417">
    <property type="entry name" value="P-loop_NTPase"/>
</dbReference>
<dbReference type="GO" id="GO:0006790">
    <property type="term" value="P:sulfur compound metabolic process"/>
    <property type="evidence" value="ECO:0007669"/>
    <property type="project" value="TreeGrafter"/>
</dbReference>
<comment type="similarity">
    <text evidence="1">Belongs to the sulfotransferase 1 family.</text>
</comment>
<dbReference type="InterPro" id="IPR000863">
    <property type="entry name" value="Sulfotransferase_dom"/>
</dbReference>
<dbReference type="GO" id="GO:0018146">
    <property type="term" value="P:keratan sulfate proteoglycan biosynthetic process"/>
    <property type="evidence" value="ECO:0007669"/>
    <property type="project" value="TreeGrafter"/>
</dbReference>
<sequence>MWHEVRALCSPPACKALNRSDIIDRPTCKKKCSHSTFDKVEEACKTYSHVVVKTVRFLDLKVLYPLLRDPQLGLKILHLVRDPRAILSSREHFSGLWGDNRVLCRGKMGKPNIYFVMYEICRAQVNIHQTAMRDSHHFLNNRYMMIRFEDLVNDPLGYINVLYDYAGLSMSPMIKSWVHNITHNVGPQEKGFLSYTRDSMKTTQIWRKSLSFQKVNILQEVCKQAMDVFGYQHVKSEEEQKNLLLDLVLPKTINLF</sequence>
<feature type="domain" description="Sulfotransferase" evidence="2">
    <location>
        <begin position="60"/>
        <end position="228"/>
    </location>
</feature>
<dbReference type="EMBL" id="JANPWB010000002">
    <property type="protein sequence ID" value="KAJ1210814.1"/>
    <property type="molecule type" value="Genomic_DNA"/>
</dbReference>
<evidence type="ECO:0000313" key="4">
    <source>
        <dbReference type="Proteomes" id="UP001066276"/>
    </source>
</evidence>
<dbReference type="GO" id="GO:0001517">
    <property type="term" value="F:N-acetylglucosamine 6-O-sulfotransferase activity"/>
    <property type="evidence" value="ECO:0007669"/>
    <property type="project" value="TreeGrafter"/>
</dbReference>
<dbReference type="AlphaFoldDB" id="A0AAV7W9V4"/>
<organism evidence="3 4">
    <name type="scientific">Pleurodeles waltl</name>
    <name type="common">Iberian ribbed newt</name>
    <dbReference type="NCBI Taxonomy" id="8319"/>
    <lineage>
        <taxon>Eukaryota</taxon>
        <taxon>Metazoa</taxon>
        <taxon>Chordata</taxon>
        <taxon>Craniata</taxon>
        <taxon>Vertebrata</taxon>
        <taxon>Euteleostomi</taxon>
        <taxon>Amphibia</taxon>
        <taxon>Batrachia</taxon>
        <taxon>Caudata</taxon>
        <taxon>Salamandroidea</taxon>
        <taxon>Salamandridae</taxon>
        <taxon>Pleurodelinae</taxon>
        <taxon>Pleurodeles</taxon>
    </lineage>
</organism>
<gene>
    <name evidence="3" type="ORF">NDU88_006176</name>
</gene>
<name>A0AAV7W9V4_PLEWA</name>
<keyword evidence="4" id="KW-1185">Reference proteome</keyword>
<reference evidence="3" key="1">
    <citation type="journal article" date="2022" name="bioRxiv">
        <title>Sequencing and chromosome-scale assembly of the giantPleurodeles waltlgenome.</title>
        <authorList>
            <person name="Brown T."/>
            <person name="Elewa A."/>
            <person name="Iarovenko S."/>
            <person name="Subramanian E."/>
            <person name="Araus A.J."/>
            <person name="Petzold A."/>
            <person name="Susuki M."/>
            <person name="Suzuki K.-i.T."/>
            <person name="Hayashi T."/>
            <person name="Toyoda A."/>
            <person name="Oliveira C."/>
            <person name="Osipova E."/>
            <person name="Leigh N.D."/>
            <person name="Simon A."/>
            <person name="Yun M.H."/>
        </authorList>
    </citation>
    <scope>NUCLEOTIDE SEQUENCE</scope>
    <source>
        <strain evidence="3">20211129_DDA</strain>
        <tissue evidence="3">Liver</tissue>
    </source>
</reference>
<accession>A0AAV7W9V4</accession>
<protein>
    <recommendedName>
        <fullName evidence="1">Sulfotransferase</fullName>
        <ecNumber evidence="1">2.8.2.-</ecNumber>
    </recommendedName>
</protein>
<evidence type="ECO:0000259" key="2">
    <source>
        <dbReference type="Pfam" id="PF00685"/>
    </source>
</evidence>
<evidence type="ECO:0000256" key="1">
    <source>
        <dbReference type="RuleBase" id="RU361155"/>
    </source>
</evidence>
<evidence type="ECO:0000313" key="3">
    <source>
        <dbReference type="EMBL" id="KAJ1210814.1"/>
    </source>
</evidence>
<dbReference type="Pfam" id="PF00685">
    <property type="entry name" value="Sulfotransfer_1"/>
    <property type="match status" value="1"/>
</dbReference>
<dbReference type="Proteomes" id="UP001066276">
    <property type="component" value="Chromosome 1_2"/>
</dbReference>
<comment type="caution">
    <text evidence="3">The sequence shown here is derived from an EMBL/GenBank/DDBJ whole genome shotgun (WGS) entry which is preliminary data.</text>
</comment>
<dbReference type="PANTHER" id="PTHR10704:SF4">
    <property type="entry name" value="CARBOHYDRATE SULFOTRANSFERASE 6"/>
    <property type="match status" value="1"/>
</dbReference>